<dbReference type="Gene3D" id="3.30.70.260">
    <property type="match status" value="1"/>
</dbReference>
<dbReference type="InterPro" id="IPR002078">
    <property type="entry name" value="Sigma_54_int"/>
</dbReference>
<dbReference type="PROSITE" id="PS00688">
    <property type="entry name" value="SIGMA54_INTERACT_3"/>
    <property type="match status" value="1"/>
</dbReference>
<dbReference type="SUPFAM" id="SSF55021">
    <property type="entry name" value="ACT-like"/>
    <property type="match status" value="1"/>
</dbReference>
<protein>
    <recommendedName>
        <fullName evidence="11">HTH-type transcriptional regulatory protein TyrR</fullName>
    </recommendedName>
</protein>
<evidence type="ECO:0000313" key="16">
    <source>
        <dbReference type="Proteomes" id="UP000198773"/>
    </source>
</evidence>
<feature type="domain" description="ACT" evidence="14">
    <location>
        <begin position="2"/>
        <end position="73"/>
    </location>
</feature>
<evidence type="ECO:0000259" key="14">
    <source>
        <dbReference type="PROSITE" id="PS51671"/>
    </source>
</evidence>
<dbReference type="RefSeq" id="WP_091344459.1">
    <property type="nucleotide sequence ID" value="NZ_FNRM01000008.1"/>
</dbReference>
<evidence type="ECO:0000256" key="4">
    <source>
        <dbReference type="ARBA" id="ARBA00022741"/>
    </source>
</evidence>
<dbReference type="CDD" id="cd00009">
    <property type="entry name" value="AAA"/>
    <property type="match status" value="1"/>
</dbReference>
<keyword evidence="2" id="KW-0963">Cytoplasm</keyword>
<dbReference type="FunFam" id="3.40.50.300:FF:000006">
    <property type="entry name" value="DNA-binding transcriptional regulator NtrC"/>
    <property type="match status" value="1"/>
</dbReference>
<dbReference type="InterPro" id="IPR009057">
    <property type="entry name" value="Homeodomain-like_sf"/>
</dbReference>
<dbReference type="InterPro" id="IPR030828">
    <property type="entry name" value="HTH_TyrR"/>
</dbReference>
<keyword evidence="4" id="KW-0547">Nucleotide-binding</keyword>
<dbReference type="Gene3D" id="1.10.8.60">
    <property type="match status" value="1"/>
</dbReference>
<dbReference type="SUPFAM" id="SSF52540">
    <property type="entry name" value="P-loop containing nucleoside triphosphate hydrolases"/>
    <property type="match status" value="1"/>
</dbReference>
<dbReference type="OrthoDB" id="9804019at2"/>
<feature type="domain" description="Sigma-54 factor interaction" evidence="12">
    <location>
        <begin position="207"/>
        <end position="436"/>
    </location>
</feature>
<dbReference type="GO" id="GO:0003677">
    <property type="term" value="F:DNA binding"/>
    <property type="evidence" value="ECO:0007669"/>
    <property type="project" value="UniProtKB-KW"/>
</dbReference>
<dbReference type="Pfam" id="PF00158">
    <property type="entry name" value="Sigma54_activat"/>
    <property type="match status" value="1"/>
</dbReference>
<dbReference type="GO" id="GO:0005737">
    <property type="term" value="C:cytoplasm"/>
    <property type="evidence" value="ECO:0007669"/>
    <property type="project" value="UniProtKB-SubCell"/>
</dbReference>
<dbReference type="Gene3D" id="1.10.10.60">
    <property type="entry name" value="Homeodomain-like"/>
    <property type="match status" value="1"/>
</dbReference>
<evidence type="ECO:0000256" key="6">
    <source>
        <dbReference type="ARBA" id="ARBA00022840"/>
    </source>
</evidence>
<dbReference type="PANTHER" id="PTHR32071">
    <property type="entry name" value="TRANSCRIPTIONAL REGULATORY PROTEIN"/>
    <property type="match status" value="1"/>
</dbReference>
<dbReference type="GO" id="GO:0005524">
    <property type="term" value="F:ATP binding"/>
    <property type="evidence" value="ECO:0007669"/>
    <property type="project" value="UniProtKB-KW"/>
</dbReference>
<evidence type="ECO:0000256" key="7">
    <source>
        <dbReference type="ARBA" id="ARBA00023015"/>
    </source>
</evidence>
<dbReference type="CDD" id="cd00130">
    <property type="entry name" value="PAS"/>
    <property type="match status" value="1"/>
</dbReference>
<dbReference type="STRING" id="152573.SAMN04488051_108145"/>
<evidence type="ECO:0000256" key="8">
    <source>
        <dbReference type="ARBA" id="ARBA00023125"/>
    </source>
</evidence>
<sequence length="520" mass="58064">MRLEIHCQDRLGIAQEILNILVSYQLDLRGIEVDAASSRMFVSFPSIHFEQFQELMAKMRRIPGVADVKTTAFMPSERHQNELTTLLKTLPDGIIGIDTKAQVSVINDAALEALGVERKAIEGELLPGLVKGFNFLRWLESDDVLAQTRRVEIQGKHFIADLLPVMVPDESGHEVLAGAVINLKSESRLGQHMLAFNKGNQESFQTLQAQSPQMRKVIREAKKMALLDGPLLITGETGTGKELLARACHAAGSRAGKPFLAVNCASMPDNVAESELFGYGPNAFAGSTVGKKGIFEQANGGIVFLDEVGEMSRELQTKLLRFLQDGSFRRVADENEVKVDVRVICTTQKDLPAMVQEGKFREDLYYRLNVFTLALPALRERKQDIVPLTEHFVARFAARLGRKAPKLSDSCVQFLQSYPWPGNVRQLENALYRAVTLLEGYQLDKEHLQLPSFTSDFGYLEQDFDGTLDEAVKRFEASLLRKLYPAYPSSRQLAKKLGLSHTAVANKLRDYGINRKTVKI</sequence>
<dbReference type="GO" id="GO:0006355">
    <property type="term" value="P:regulation of DNA-templated transcription"/>
    <property type="evidence" value="ECO:0007669"/>
    <property type="project" value="InterPro"/>
</dbReference>
<dbReference type="NCBIfam" id="TIGR04381">
    <property type="entry name" value="HTH_TypR"/>
    <property type="match status" value="1"/>
</dbReference>
<keyword evidence="8" id="KW-0238">DNA-binding</keyword>
<keyword evidence="9" id="KW-0010">Activator</keyword>
<reference evidence="15 16" key="1">
    <citation type="submission" date="2016-10" db="EMBL/GenBank/DDBJ databases">
        <authorList>
            <person name="de Groot N.N."/>
        </authorList>
    </citation>
    <scope>NUCLEOTIDE SEQUENCE [LARGE SCALE GENOMIC DNA]</scope>
    <source>
        <strain evidence="15 16">CGMCC 1.3430</strain>
    </source>
</reference>
<dbReference type="Gene3D" id="3.40.50.300">
    <property type="entry name" value="P-loop containing nucleotide triphosphate hydrolases"/>
    <property type="match status" value="1"/>
</dbReference>
<keyword evidence="5" id="KW-0058">Aromatic hydrocarbons catabolism</keyword>
<proteinExistence type="predicted"/>
<accession>A0A1H4F198</accession>
<dbReference type="InterPro" id="IPR002912">
    <property type="entry name" value="ACT_dom"/>
</dbReference>
<evidence type="ECO:0000256" key="1">
    <source>
        <dbReference type="ARBA" id="ARBA00004496"/>
    </source>
</evidence>
<dbReference type="InterPro" id="IPR025662">
    <property type="entry name" value="Sigma_54_int_dom_ATP-bd_1"/>
</dbReference>
<dbReference type="AlphaFoldDB" id="A0A1H4F198"/>
<dbReference type="Gene3D" id="3.30.450.20">
    <property type="entry name" value="PAS domain"/>
    <property type="match status" value="1"/>
</dbReference>
<dbReference type="PANTHER" id="PTHR32071:SF3">
    <property type="entry name" value="HTH-TYPE TRANSCRIPTIONAL REGULATORY PROTEIN TYRR"/>
    <property type="match status" value="1"/>
</dbReference>
<keyword evidence="3" id="KW-0678">Repressor</keyword>
<dbReference type="PROSITE" id="PS51671">
    <property type="entry name" value="ACT"/>
    <property type="match status" value="1"/>
</dbReference>
<keyword evidence="10" id="KW-0804">Transcription</keyword>
<evidence type="ECO:0000256" key="10">
    <source>
        <dbReference type="ARBA" id="ARBA00023163"/>
    </source>
</evidence>
<evidence type="ECO:0000259" key="12">
    <source>
        <dbReference type="PROSITE" id="PS50045"/>
    </source>
</evidence>
<evidence type="ECO:0000256" key="11">
    <source>
        <dbReference type="ARBA" id="ARBA00029500"/>
    </source>
</evidence>
<comment type="subcellular location">
    <subcellularLocation>
        <location evidence="1">Cytoplasm</location>
    </subcellularLocation>
</comment>
<dbReference type="InterPro" id="IPR025944">
    <property type="entry name" value="Sigma_54_int_dom_CS"/>
</dbReference>
<keyword evidence="6" id="KW-0067">ATP-binding</keyword>
<dbReference type="Proteomes" id="UP000198773">
    <property type="component" value="Unassembled WGS sequence"/>
</dbReference>
<dbReference type="PROSITE" id="PS00676">
    <property type="entry name" value="SIGMA54_INTERACT_2"/>
    <property type="match status" value="1"/>
</dbReference>
<organism evidence="15 16">
    <name type="scientific">Alkalimonas amylolytica</name>
    <dbReference type="NCBI Taxonomy" id="152573"/>
    <lineage>
        <taxon>Bacteria</taxon>
        <taxon>Pseudomonadati</taxon>
        <taxon>Pseudomonadota</taxon>
        <taxon>Gammaproteobacteria</taxon>
        <taxon>Alkalimonas</taxon>
    </lineage>
</organism>
<feature type="domain" description="PAS" evidence="13">
    <location>
        <begin position="79"/>
        <end position="124"/>
    </location>
</feature>
<dbReference type="NCBIfam" id="NF008085">
    <property type="entry name" value="PRK10820.1"/>
    <property type="match status" value="1"/>
</dbReference>
<keyword evidence="16" id="KW-1185">Reference proteome</keyword>
<dbReference type="InterPro" id="IPR025943">
    <property type="entry name" value="Sigma_54_int_dom_ATP-bd_2"/>
</dbReference>
<gene>
    <name evidence="15" type="ORF">SAMN04488051_108145</name>
</gene>
<dbReference type="InterPro" id="IPR027417">
    <property type="entry name" value="P-loop_NTPase"/>
</dbReference>
<dbReference type="InterPro" id="IPR003593">
    <property type="entry name" value="AAA+_ATPase"/>
</dbReference>
<dbReference type="Pfam" id="PF18024">
    <property type="entry name" value="HTH_50"/>
    <property type="match status" value="1"/>
</dbReference>
<dbReference type="InterPro" id="IPR000014">
    <property type="entry name" value="PAS"/>
</dbReference>
<dbReference type="PROSITE" id="PS50045">
    <property type="entry name" value="SIGMA54_INTERACT_4"/>
    <property type="match status" value="1"/>
</dbReference>
<evidence type="ECO:0000313" key="15">
    <source>
        <dbReference type="EMBL" id="SEA91044.1"/>
    </source>
</evidence>
<dbReference type="EMBL" id="FNRM01000008">
    <property type="protein sequence ID" value="SEA91044.1"/>
    <property type="molecule type" value="Genomic_DNA"/>
</dbReference>
<dbReference type="InterPro" id="IPR035965">
    <property type="entry name" value="PAS-like_dom_sf"/>
</dbReference>
<dbReference type="InterPro" id="IPR058031">
    <property type="entry name" value="AAA_lid_NorR"/>
</dbReference>
<evidence type="ECO:0000259" key="13">
    <source>
        <dbReference type="PROSITE" id="PS50112"/>
    </source>
</evidence>
<name>A0A1H4F198_ALKAM</name>
<evidence type="ECO:0000256" key="9">
    <source>
        <dbReference type="ARBA" id="ARBA00023159"/>
    </source>
</evidence>
<dbReference type="SUPFAM" id="SSF55785">
    <property type="entry name" value="PYP-like sensor domain (PAS domain)"/>
    <property type="match status" value="1"/>
</dbReference>
<keyword evidence="7" id="KW-0805">Transcription regulation</keyword>
<dbReference type="InterPro" id="IPR045865">
    <property type="entry name" value="ACT-like_dom_sf"/>
</dbReference>
<evidence type="ECO:0000256" key="2">
    <source>
        <dbReference type="ARBA" id="ARBA00022490"/>
    </source>
</evidence>
<evidence type="ECO:0000256" key="5">
    <source>
        <dbReference type="ARBA" id="ARBA00022797"/>
    </source>
</evidence>
<dbReference type="PROSITE" id="PS00675">
    <property type="entry name" value="SIGMA54_INTERACT_1"/>
    <property type="match status" value="1"/>
</dbReference>
<dbReference type="Pfam" id="PF25601">
    <property type="entry name" value="AAA_lid_14"/>
    <property type="match status" value="1"/>
</dbReference>
<dbReference type="CDD" id="cd04877">
    <property type="entry name" value="ACT_TyrR"/>
    <property type="match status" value="1"/>
</dbReference>
<evidence type="ECO:0000256" key="3">
    <source>
        <dbReference type="ARBA" id="ARBA00022491"/>
    </source>
</evidence>
<dbReference type="PROSITE" id="PS50112">
    <property type="entry name" value="PAS"/>
    <property type="match status" value="1"/>
</dbReference>
<dbReference type="SMART" id="SM00382">
    <property type="entry name" value="AAA"/>
    <property type="match status" value="1"/>
</dbReference>
<dbReference type="SUPFAM" id="SSF46689">
    <property type="entry name" value="Homeodomain-like"/>
    <property type="match status" value="1"/>
</dbReference>